<feature type="transmembrane region" description="Helical" evidence="2">
    <location>
        <begin position="90"/>
        <end position="109"/>
    </location>
</feature>
<gene>
    <name evidence="3" type="ORF">BKK80_13575</name>
</gene>
<keyword evidence="2" id="KW-0472">Membrane</keyword>
<keyword evidence="2" id="KW-1133">Transmembrane helix</keyword>
<accession>A0ABN4TNU1</accession>
<feature type="compositionally biased region" description="Basic and acidic residues" evidence="1">
    <location>
        <begin position="1"/>
        <end position="14"/>
    </location>
</feature>
<dbReference type="Proteomes" id="UP000177515">
    <property type="component" value="Chromosome 1"/>
</dbReference>
<evidence type="ECO:0000256" key="2">
    <source>
        <dbReference type="SAM" id="Phobius"/>
    </source>
</evidence>
<evidence type="ECO:0000256" key="1">
    <source>
        <dbReference type="SAM" id="MobiDB-lite"/>
    </source>
</evidence>
<dbReference type="Gene3D" id="1.20.5.170">
    <property type="match status" value="1"/>
</dbReference>
<keyword evidence="4" id="KW-1185">Reference proteome</keyword>
<evidence type="ECO:0000313" key="4">
    <source>
        <dbReference type="Proteomes" id="UP000177515"/>
    </source>
</evidence>
<protein>
    <submittedName>
        <fullName evidence="3">Uncharacterized protein</fullName>
    </submittedName>
</protein>
<organism evidence="3 4">
    <name type="scientific">Cupriavidus malaysiensis</name>
    <dbReference type="NCBI Taxonomy" id="367825"/>
    <lineage>
        <taxon>Bacteria</taxon>
        <taxon>Pseudomonadati</taxon>
        <taxon>Pseudomonadota</taxon>
        <taxon>Betaproteobacteria</taxon>
        <taxon>Burkholderiales</taxon>
        <taxon>Burkholderiaceae</taxon>
        <taxon>Cupriavidus</taxon>
    </lineage>
</organism>
<proteinExistence type="predicted"/>
<dbReference type="EMBL" id="CP017754">
    <property type="protein sequence ID" value="AOZ06730.1"/>
    <property type="molecule type" value="Genomic_DNA"/>
</dbReference>
<sequence length="141" mass="14744">MAERRLAPVDENYEHSGGGGGPPYNGDMERIERLEGAVSRLESDMAALKSDVAVIVANYATKADVAEIRADIHKAIAENSRWTHTATMGMFGAFVLGAIGLLFTIWNAAKPASSPQPQAAAAPIVIQVPVPSPAAPAPPAK</sequence>
<reference evidence="3 4" key="1">
    <citation type="submission" date="2016-10" db="EMBL/GenBank/DDBJ databases">
        <title>Complete genome sequences of three Cupriavidus strains isolated from various Malaysian environments.</title>
        <authorList>
            <person name="Abdullah A.A.-A."/>
            <person name="Shafie N.A.H."/>
            <person name="Lau N.S."/>
        </authorList>
    </citation>
    <scope>NUCLEOTIDE SEQUENCE [LARGE SCALE GENOMIC DNA]</scope>
    <source>
        <strain evidence="3 4">USMAA1020</strain>
    </source>
</reference>
<evidence type="ECO:0000313" key="3">
    <source>
        <dbReference type="EMBL" id="AOZ06730.1"/>
    </source>
</evidence>
<name>A0ABN4TNU1_9BURK</name>
<feature type="region of interest" description="Disordered" evidence="1">
    <location>
        <begin position="1"/>
        <end position="26"/>
    </location>
</feature>
<dbReference type="RefSeq" id="WP_071069860.1">
    <property type="nucleotide sequence ID" value="NZ_CP017754.1"/>
</dbReference>
<keyword evidence="2" id="KW-0812">Transmembrane</keyword>